<evidence type="ECO:0000256" key="2">
    <source>
        <dbReference type="ARBA" id="ARBA00022801"/>
    </source>
</evidence>
<dbReference type="GO" id="GO:0016787">
    <property type="term" value="F:hydrolase activity"/>
    <property type="evidence" value="ECO:0007669"/>
    <property type="project" value="UniProtKB-KW"/>
</dbReference>
<evidence type="ECO:0000313" key="5">
    <source>
        <dbReference type="Proteomes" id="UP001265700"/>
    </source>
</evidence>
<dbReference type="SUPFAM" id="SSF51556">
    <property type="entry name" value="Metallo-dependent hydrolases"/>
    <property type="match status" value="1"/>
</dbReference>
<dbReference type="SUPFAM" id="SSF51338">
    <property type="entry name" value="Composite domain of metallo-dependent hydrolases"/>
    <property type="match status" value="1"/>
</dbReference>
<dbReference type="PANTHER" id="PTHR43794:SF11">
    <property type="entry name" value="AMIDOHYDROLASE-RELATED DOMAIN-CONTAINING PROTEIN"/>
    <property type="match status" value="1"/>
</dbReference>
<dbReference type="Proteomes" id="UP001265700">
    <property type="component" value="Unassembled WGS sequence"/>
</dbReference>
<feature type="domain" description="Amidohydrolase-related" evidence="3">
    <location>
        <begin position="59"/>
        <end position="430"/>
    </location>
</feature>
<reference evidence="4 5" key="1">
    <citation type="submission" date="2023-07" db="EMBL/GenBank/DDBJ databases">
        <title>Sorghum-associated microbial communities from plants grown in Nebraska, USA.</title>
        <authorList>
            <person name="Schachtman D."/>
        </authorList>
    </citation>
    <scope>NUCLEOTIDE SEQUENCE [LARGE SCALE GENOMIC DNA]</scope>
    <source>
        <strain evidence="4 5">4249</strain>
    </source>
</reference>
<dbReference type="Pfam" id="PF01979">
    <property type="entry name" value="Amidohydro_1"/>
    <property type="match status" value="1"/>
</dbReference>
<dbReference type="NCBIfam" id="NF009059">
    <property type="entry name" value="PRK12393.1"/>
    <property type="match status" value="1"/>
</dbReference>
<protein>
    <submittedName>
        <fullName evidence="4">Cytosine/adenosine deaminase-related metal-dependent hydrolase</fullName>
    </submittedName>
</protein>
<name>A0ABU1WQ59_9BURK</name>
<dbReference type="InterPro" id="IPR011059">
    <property type="entry name" value="Metal-dep_hydrolase_composite"/>
</dbReference>
<dbReference type="InterPro" id="IPR050287">
    <property type="entry name" value="MTA/SAH_deaminase"/>
</dbReference>
<proteinExistence type="inferred from homology"/>
<dbReference type="PANTHER" id="PTHR43794">
    <property type="entry name" value="AMINOHYDROLASE SSNA-RELATED"/>
    <property type="match status" value="1"/>
</dbReference>
<keyword evidence="5" id="KW-1185">Reference proteome</keyword>
<comment type="caution">
    <text evidence="4">The sequence shown here is derived from an EMBL/GenBank/DDBJ whole genome shotgun (WGS) entry which is preliminary data.</text>
</comment>
<evidence type="ECO:0000259" key="3">
    <source>
        <dbReference type="Pfam" id="PF01979"/>
    </source>
</evidence>
<dbReference type="EMBL" id="JAVDWU010000006">
    <property type="protein sequence ID" value="MDR7151179.1"/>
    <property type="molecule type" value="Genomic_DNA"/>
</dbReference>
<dbReference type="Gene3D" id="2.30.40.10">
    <property type="entry name" value="Urease, subunit C, domain 1"/>
    <property type="match status" value="1"/>
</dbReference>
<sequence>MSDCLIQNATAVLTGLPEERARLSQGRCDVRVRQGKITAMGALVPEPGEVVHDATDRVLAPGWVNTHHHLFQSLLKGVPAGLNARLAEWLAAVPVRHRRAFDHEAVFRLAVRVGLSELLLSGCTTVADHQYHHYPDMPFDATAVVFDEADRLGVRMVVCRGVATQVRQIDATPSPQIAPEPLDLFFRKVADDATRFNDTAPDAMRRVVVAPTTPNWSVKPDELREIARFARSLQLRMHSHLSETPDYGRHTAEVFGCTPLAFVERHEWVGPDVWFAHLVWMEATEQRLLAQSGTGMAHCPQCNARLGSGTAPVVELLRQGGKVSLGVDGAASNEAADMLSEVHMAYLMHRLRHGPDALSTDDVMRMATAGGAEVLGLPGIGTIEIGQAADLASYRLDSIAAIGLHDPGSAPVLCGRSLQTDTVWVAGKPVVQRGEIPGLDRTRLAAHAREAVQQIVQTVAS</sequence>
<organism evidence="4 5">
    <name type="scientific">Hydrogenophaga palleronii</name>
    <dbReference type="NCBI Taxonomy" id="65655"/>
    <lineage>
        <taxon>Bacteria</taxon>
        <taxon>Pseudomonadati</taxon>
        <taxon>Pseudomonadota</taxon>
        <taxon>Betaproteobacteria</taxon>
        <taxon>Burkholderiales</taxon>
        <taxon>Comamonadaceae</taxon>
        <taxon>Hydrogenophaga</taxon>
    </lineage>
</organism>
<dbReference type="Gene3D" id="3.20.20.140">
    <property type="entry name" value="Metal-dependent hydrolases"/>
    <property type="match status" value="1"/>
</dbReference>
<evidence type="ECO:0000256" key="1">
    <source>
        <dbReference type="ARBA" id="ARBA00006745"/>
    </source>
</evidence>
<comment type="similarity">
    <text evidence="1">Belongs to the metallo-dependent hydrolases superfamily. ATZ/TRZ family.</text>
</comment>
<keyword evidence="2 4" id="KW-0378">Hydrolase</keyword>
<dbReference type="InterPro" id="IPR032466">
    <property type="entry name" value="Metal_Hydrolase"/>
</dbReference>
<dbReference type="RefSeq" id="WP_310318035.1">
    <property type="nucleotide sequence ID" value="NZ_JAVDWU010000006.1"/>
</dbReference>
<dbReference type="InterPro" id="IPR006680">
    <property type="entry name" value="Amidohydro-rel"/>
</dbReference>
<accession>A0ABU1WQ59</accession>
<gene>
    <name evidence="4" type="ORF">J2W49_003152</name>
</gene>
<dbReference type="CDD" id="cd01298">
    <property type="entry name" value="ATZ_TRZ_like"/>
    <property type="match status" value="1"/>
</dbReference>
<evidence type="ECO:0000313" key="4">
    <source>
        <dbReference type="EMBL" id="MDR7151179.1"/>
    </source>
</evidence>